<keyword evidence="1" id="KW-0472">Membrane</keyword>
<dbReference type="Proteomes" id="UP001152607">
    <property type="component" value="Unassembled WGS sequence"/>
</dbReference>
<feature type="transmembrane region" description="Helical" evidence="1">
    <location>
        <begin position="124"/>
        <end position="143"/>
    </location>
</feature>
<evidence type="ECO:0000313" key="2">
    <source>
        <dbReference type="EMBL" id="CAI6336509.1"/>
    </source>
</evidence>
<proteinExistence type="predicted"/>
<gene>
    <name evidence="2" type="ORF">PDIGIT_LOCUS9612</name>
</gene>
<comment type="caution">
    <text evidence="2">The sequence shown here is derived from an EMBL/GenBank/DDBJ whole genome shotgun (WGS) entry which is preliminary data.</text>
</comment>
<keyword evidence="3" id="KW-1185">Reference proteome</keyword>
<organism evidence="2 3">
    <name type="scientific">Periconia digitata</name>
    <dbReference type="NCBI Taxonomy" id="1303443"/>
    <lineage>
        <taxon>Eukaryota</taxon>
        <taxon>Fungi</taxon>
        <taxon>Dikarya</taxon>
        <taxon>Ascomycota</taxon>
        <taxon>Pezizomycotina</taxon>
        <taxon>Dothideomycetes</taxon>
        <taxon>Pleosporomycetidae</taxon>
        <taxon>Pleosporales</taxon>
        <taxon>Massarineae</taxon>
        <taxon>Periconiaceae</taxon>
        <taxon>Periconia</taxon>
    </lineage>
</organism>
<evidence type="ECO:0000313" key="3">
    <source>
        <dbReference type="Proteomes" id="UP001152607"/>
    </source>
</evidence>
<keyword evidence="1" id="KW-0812">Transmembrane</keyword>
<accession>A0A9W4UJK4</accession>
<reference evidence="2" key="1">
    <citation type="submission" date="2023-01" db="EMBL/GenBank/DDBJ databases">
        <authorList>
            <person name="Van Ghelder C."/>
            <person name="Rancurel C."/>
        </authorList>
    </citation>
    <scope>NUCLEOTIDE SEQUENCE</scope>
    <source>
        <strain evidence="2">CNCM I-4278</strain>
    </source>
</reference>
<name>A0A9W4UJK4_9PLEO</name>
<dbReference type="AlphaFoldDB" id="A0A9W4UJK4"/>
<sequence>MTVQTNDTHMHHGKMNNLFDLDSRRVVVASEGRRQREPNRKASGILAKLVECRRRIAIEVSCLVHHPVPVDVGPSNRPQNLPLDCLHPQSKADTVALDVEFGENMVTLRVSSSLNGTGQAGQQFLSAFVGGLGAPLLMLLVILDPRIQCLLL</sequence>
<evidence type="ECO:0000256" key="1">
    <source>
        <dbReference type="SAM" id="Phobius"/>
    </source>
</evidence>
<keyword evidence="1" id="KW-1133">Transmembrane helix</keyword>
<protein>
    <submittedName>
        <fullName evidence="2">Uncharacterized protein</fullName>
    </submittedName>
</protein>
<dbReference type="EMBL" id="CAOQHR010000006">
    <property type="protein sequence ID" value="CAI6336509.1"/>
    <property type="molecule type" value="Genomic_DNA"/>
</dbReference>